<organism evidence="3 4">
    <name type="scientific">Microlunatus elymi</name>
    <dbReference type="NCBI Taxonomy" id="2596828"/>
    <lineage>
        <taxon>Bacteria</taxon>
        <taxon>Bacillati</taxon>
        <taxon>Actinomycetota</taxon>
        <taxon>Actinomycetes</taxon>
        <taxon>Propionibacteriales</taxon>
        <taxon>Propionibacteriaceae</taxon>
        <taxon>Microlunatus</taxon>
    </lineage>
</organism>
<keyword evidence="2" id="KW-0812">Transmembrane</keyword>
<feature type="region of interest" description="Disordered" evidence="1">
    <location>
        <begin position="1"/>
        <end position="24"/>
    </location>
</feature>
<dbReference type="KEGG" id="mik:FOE78_13545"/>
<protein>
    <submittedName>
        <fullName evidence="3">Uncharacterized protein</fullName>
    </submittedName>
</protein>
<dbReference type="RefSeq" id="WP_143986755.1">
    <property type="nucleotide sequence ID" value="NZ_CP041692.1"/>
</dbReference>
<keyword evidence="2" id="KW-0472">Membrane</keyword>
<evidence type="ECO:0000256" key="2">
    <source>
        <dbReference type="SAM" id="Phobius"/>
    </source>
</evidence>
<evidence type="ECO:0000256" key="1">
    <source>
        <dbReference type="SAM" id="MobiDB-lite"/>
    </source>
</evidence>
<reference evidence="3 4" key="1">
    <citation type="submission" date="2019-07" db="EMBL/GenBank/DDBJ databases">
        <title>Microlunatus dokdonensis sp. nov. isolated from the rhizospheric soil of the wild plant Elymus tsukushiensis.</title>
        <authorList>
            <person name="Ghim S.-Y."/>
            <person name="Hwang Y.-J."/>
            <person name="Son J.-S."/>
            <person name="Shin J.-H."/>
        </authorList>
    </citation>
    <scope>NUCLEOTIDE SEQUENCE [LARGE SCALE GENOMIC DNA]</scope>
    <source>
        <strain evidence="3 4">KUDC0627</strain>
    </source>
</reference>
<proteinExistence type="predicted"/>
<name>A0A516Q038_9ACTN</name>
<feature type="transmembrane region" description="Helical" evidence="2">
    <location>
        <begin position="34"/>
        <end position="56"/>
    </location>
</feature>
<evidence type="ECO:0000313" key="3">
    <source>
        <dbReference type="EMBL" id="QDP96793.1"/>
    </source>
</evidence>
<dbReference type="Proteomes" id="UP000319263">
    <property type="component" value="Chromosome"/>
</dbReference>
<keyword evidence="4" id="KW-1185">Reference proteome</keyword>
<dbReference type="EMBL" id="CP041692">
    <property type="protein sequence ID" value="QDP96793.1"/>
    <property type="molecule type" value="Genomic_DNA"/>
</dbReference>
<dbReference type="AlphaFoldDB" id="A0A516Q038"/>
<gene>
    <name evidence="3" type="ORF">FOE78_13545</name>
</gene>
<keyword evidence="2" id="KW-1133">Transmembrane helix</keyword>
<sequence length="64" mass="6799">MSQVSSTDDGQPLRPESRRYRPGPRAAVTTLEGLLAIAITLAVVAGVFGGAAYAIMKLLDHFLK</sequence>
<evidence type="ECO:0000313" key="4">
    <source>
        <dbReference type="Proteomes" id="UP000319263"/>
    </source>
</evidence>
<accession>A0A516Q038</accession>